<dbReference type="Pfam" id="PF13409">
    <property type="entry name" value="GST_N_2"/>
    <property type="match status" value="1"/>
</dbReference>
<evidence type="ECO:0000313" key="3">
    <source>
        <dbReference type="Proteomes" id="UP000564885"/>
    </source>
</evidence>
<keyword evidence="3" id="KW-1185">Reference proteome</keyword>
<dbReference type="InterPro" id="IPR036282">
    <property type="entry name" value="Glutathione-S-Trfase_C_sf"/>
</dbReference>
<dbReference type="Gene3D" id="1.20.1050.10">
    <property type="match status" value="1"/>
</dbReference>
<dbReference type="Proteomes" id="UP000564885">
    <property type="component" value="Unassembled WGS sequence"/>
</dbReference>
<feature type="domain" description="GST N-terminal" evidence="1">
    <location>
        <begin position="1"/>
        <end position="81"/>
    </location>
</feature>
<protein>
    <submittedName>
        <fullName evidence="2">Glutathione S-transferase family protein</fullName>
    </submittedName>
</protein>
<dbReference type="SUPFAM" id="SSF52833">
    <property type="entry name" value="Thioredoxin-like"/>
    <property type="match status" value="1"/>
</dbReference>
<dbReference type="InterPro" id="IPR004045">
    <property type="entry name" value="Glutathione_S-Trfase_N"/>
</dbReference>
<organism evidence="2 3">
    <name type="scientific">Enterovirga aerilata</name>
    <dbReference type="NCBI Taxonomy" id="2730920"/>
    <lineage>
        <taxon>Bacteria</taxon>
        <taxon>Pseudomonadati</taxon>
        <taxon>Pseudomonadota</taxon>
        <taxon>Alphaproteobacteria</taxon>
        <taxon>Hyphomicrobiales</taxon>
        <taxon>Methylobacteriaceae</taxon>
        <taxon>Enterovirga</taxon>
    </lineage>
</organism>
<evidence type="ECO:0000313" key="2">
    <source>
        <dbReference type="EMBL" id="NNM73499.1"/>
    </source>
</evidence>
<dbReference type="PROSITE" id="PS50404">
    <property type="entry name" value="GST_NTER"/>
    <property type="match status" value="1"/>
</dbReference>
<gene>
    <name evidence="2" type="ORF">HJG44_14010</name>
</gene>
<reference evidence="2 3" key="1">
    <citation type="submission" date="2020-04" db="EMBL/GenBank/DDBJ databases">
        <title>Enterovirga sp. isolate from soil.</title>
        <authorList>
            <person name="Chea S."/>
            <person name="Kim D.-U."/>
        </authorList>
    </citation>
    <scope>NUCLEOTIDE SEQUENCE [LARGE SCALE GENOMIC DNA]</scope>
    <source>
        <strain evidence="2 3">DB1703</strain>
    </source>
</reference>
<dbReference type="CDD" id="cd03205">
    <property type="entry name" value="GST_C_6"/>
    <property type="match status" value="1"/>
</dbReference>
<comment type="caution">
    <text evidence="2">The sequence shown here is derived from an EMBL/GenBank/DDBJ whole genome shotgun (WGS) entry which is preliminary data.</text>
</comment>
<dbReference type="EMBL" id="JABEPP010000004">
    <property type="protein sequence ID" value="NNM73499.1"/>
    <property type="molecule type" value="Genomic_DNA"/>
</dbReference>
<dbReference type="SUPFAM" id="SSF47616">
    <property type="entry name" value="GST C-terminal domain-like"/>
    <property type="match status" value="1"/>
</dbReference>
<dbReference type="RefSeq" id="WP_171219017.1">
    <property type="nucleotide sequence ID" value="NZ_JABEPP010000004.1"/>
</dbReference>
<name>A0A849IAR0_9HYPH</name>
<dbReference type="GO" id="GO:0016740">
    <property type="term" value="F:transferase activity"/>
    <property type="evidence" value="ECO:0007669"/>
    <property type="project" value="UniProtKB-KW"/>
</dbReference>
<dbReference type="Gene3D" id="3.40.30.10">
    <property type="entry name" value="Glutaredoxin"/>
    <property type="match status" value="1"/>
</dbReference>
<proteinExistence type="predicted"/>
<dbReference type="AlphaFoldDB" id="A0A849IAR0"/>
<dbReference type="Pfam" id="PF13410">
    <property type="entry name" value="GST_C_2"/>
    <property type="match status" value="1"/>
</dbReference>
<evidence type="ECO:0000259" key="1">
    <source>
        <dbReference type="PROSITE" id="PS50404"/>
    </source>
</evidence>
<dbReference type="InterPro" id="IPR036249">
    <property type="entry name" value="Thioredoxin-like_sf"/>
</dbReference>
<keyword evidence="2" id="KW-0808">Transferase</keyword>
<sequence>MLTLRFSPASPYARKVRIAAELVGLTDRITLLPTQTGDPKSGLTDVNPLGKIPTLTLENGETLFDSRVIVDYLDHLGGGRLVPPGEERFRVLRHQALADGILDAALLLVYEGRYRPPEHHVRSWTDMQAGKISRALDHCEAALSRPAETVHIGHVAQACVLGYLDLRFAGEWRRSYPALVAWLEDFAARVPVYDATRPPAGA</sequence>
<accession>A0A849IAR0</accession>